<evidence type="ECO:0000256" key="3">
    <source>
        <dbReference type="ARBA" id="ARBA00023163"/>
    </source>
</evidence>
<feature type="domain" description="HTH araC/xylS-type" evidence="4">
    <location>
        <begin position="189"/>
        <end position="286"/>
    </location>
</feature>
<evidence type="ECO:0000313" key="6">
    <source>
        <dbReference type="Proteomes" id="UP001057877"/>
    </source>
</evidence>
<dbReference type="Proteomes" id="UP001057877">
    <property type="component" value="Chromosome"/>
</dbReference>
<keyword evidence="6" id="KW-1185">Reference proteome</keyword>
<dbReference type="PROSITE" id="PS01124">
    <property type="entry name" value="HTH_ARAC_FAMILY_2"/>
    <property type="match status" value="1"/>
</dbReference>
<dbReference type="InterPro" id="IPR014710">
    <property type="entry name" value="RmlC-like_jellyroll"/>
</dbReference>
<dbReference type="InterPro" id="IPR018062">
    <property type="entry name" value="HTH_AraC-typ_CS"/>
</dbReference>
<dbReference type="InterPro" id="IPR009057">
    <property type="entry name" value="Homeodomain-like_sf"/>
</dbReference>
<dbReference type="SUPFAM" id="SSF46689">
    <property type="entry name" value="Homeodomain-like"/>
    <property type="match status" value="2"/>
</dbReference>
<dbReference type="PROSITE" id="PS00041">
    <property type="entry name" value="HTH_ARAC_FAMILY_1"/>
    <property type="match status" value="1"/>
</dbReference>
<dbReference type="InterPro" id="IPR020449">
    <property type="entry name" value="Tscrpt_reg_AraC-type_HTH"/>
</dbReference>
<proteinExistence type="predicted"/>
<dbReference type="RefSeq" id="WP_258385001.1">
    <property type="nucleotide sequence ID" value="NZ_CP091430.1"/>
</dbReference>
<dbReference type="CDD" id="cd00093">
    <property type="entry name" value="HTH_XRE"/>
    <property type="match status" value="1"/>
</dbReference>
<dbReference type="PANTHER" id="PTHR43280:SF11">
    <property type="entry name" value="RCS-SPECIFIC HTH-TYPE TRANSCRIPTIONAL ACTIVATOR RCLR"/>
    <property type="match status" value="1"/>
</dbReference>
<dbReference type="SUPFAM" id="SSF51182">
    <property type="entry name" value="RmlC-like cupins"/>
    <property type="match status" value="1"/>
</dbReference>
<accession>A0ABY5S4U0</accession>
<dbReference type="Gene3D" id="1.10.10.60">
    <property type="entry name" value="Homeodomain-like"/>
    <property type="match status" value="2"/>
</dbReference>
<evidence type="ECO:0000313" key="5">
    <source>
        <dbReference type="EMBL" id="UVI28914.1"/>
    </source>
</evidence>
<dbReference type="InterPro" id="IPR001387">
    <property type="entry name" value="Cro/C1-type_HTH"/>
</dbReference>
<name>A0ABY5S4U0_9BACL</name>
<evidence type="ECO:0000256" key="1">
    <source>
        <dbReference type="ARBA" id="ARBA00023015"/>
    </source>
</evidence>
<keyword evidence="2" id="KW-0238">DNA-binding</keyword>
<dbReference type="SMART" id="SM00342">
    <property type="entry name" value="HTH_ARAC"/>
    <property type="match status" value="1"/>
</dbReference>
<dbReference type="InterPro" id="IPR018060">
    <property type="entry name" value="HTH_AraC"/>
</dbReference>
<dbReference type="Pfam" id="PF12833">
    <property type="entry name" value="HTH_18"/>
    <property type="match status" value="1"/>
</dbReference>
<dbReference type="PANTHER" id="PTHR43280">
    <property type="entry name" value="ARAC-FAMILY TRANSCRIPTIONAL REGULATOR"/>
    <property type="match status" value="1"/>
</dbReference>
<protein>
    <submittedName>
        <fullName evidence="5">AraC family transcriptional regulator</fullName>
    </submittedName>
</protein>
<reference evidence="5" key="1">
    <citation type="submission" date="2022-01" db="EMBL/GenBank/DDBJ databases">
        <title>Paenibacillus spongiae sp. nov., isolated from marine sponge.</title>
        <authorList>
            <person name="Li Z."/>
            <person name="Zhang M."/>
        </authorList>
    </citation>
    <scope>NUCLEOTIDE SEQUENCE</scope>
    <source>
        <strain evidence="5">PHS-Z3</strain>
    </source>
</reference>
<dbReference type="Gene3D" id="2.60.120.10">
    <property type="entry name" value="Jelly Rolls"/>
    <property type="match status" value="1"/>
</dbReference>
<organism evidence="5 6">
    <name type="scientific">Paenibacillus spongiae</name>
    <dbReference type="NCBI Taxonomy" id="2909671"/>
    <lineage>
        <taxon>Bacteria</taxon>
        <taxon>Bacillati</taxon>
        <taxon>Bacillota</taxon>
        <taxon>Bacilli</taxon>
        <taxon>Bacillales</taxon>
        <taxon>Paenibacillaceae</taxon>
        <taxon>Paenibacillus</taxon>
    </lineage>
</organism>
<dbReference type="PRINTS" id="PR00032">
    <property type="entry name" value="HTHARAC"/>
</dbReference>
<evidence type="ECO:0000256" key="2">
    <source>
        <dbReference type="ARBA" id="ARBA00023125"/>
    </source>
</evidence>
<dbReference type="InterPro" id="IPR011051">
    <property type="entry name" value="RmlC_Cupin_sf"/>
</dbReference>
<keyword evidence="1" id="KW-0805">Transcription regulation</keyword>
<dbReference type="CDD" id="cd02208">
    <property type="entry name" value="cupin_RmlC-like"/>
    <property type="match status" value="1"/>
</dbReference>
<gene>
    <name evidence="5" type="ORF">L1F29_26260</name>
</gene>
<sequence length="295" mass="33384">MHMGNLIDLTPTVNFATRQTSEPGEYWGARIIPDCQLIYVLSGEVQLLLGPGRYSVQPGECVFYGHNSPHILTSVRHSTFYSLHFAWHASSSHPVHPAYHLKDVRESEMNRPPEPYSVTIEGRGDIAIPHHFVLSSGVEPIMARIVKAYQQPDDWGASFAMRALLMELLLTIIRTVTEQTIGEMESKIEHALQAMREQPTNNWSVAELARLCGYHPSYFAKLFAEQTGISPKQYIISERIKLAKLALLKGESIEAVAEQLGYTSVHYFSNNFKKETGLTPSEFRQMPGRMNRERI</sequence>
<dbReference type="EMBL" id="CP091430">
    <property type="protein sequence ID" value="UVI28914.1"/>
    <property type="molecule type" value="Genomic_DNA"/>
</dbReference>
<evidence type="ECO:0000259" key="4">
    <source>
        <dbReference type="PROSITE" id="PS01124"/>
    </source>
</evidence>
<keyword evidence="3" id="KW-0804">Transcription</keyword>